<organism evidence="2 3">
    <name type="scientific">Scophthalmus maximus</name>
    <name type="common">Turbot</name>
    <name type="synonym">Psetta maxima</name>
    <dbReference type="NCBI Taxonomy" id="52904"/>
    <lineage>
        <taxon>Eukaryota</taxon>
        <taxon>Metazoa</taxon>
        <taxon>Chordata</taxon>
        <taxon>Craniata</taxon>
        <taxon>Vertebrata</taxon>
        <taxon>Euteleostomi</taxon>
        <taxon>Actinopterygii</taxon>
        <taxon>Neopterygii</taxon>
        <taxon>Teleostei</taxon>
        <taxon>Neoteleostei</taxon>
        <taxon>Acanthomorphata</taxon>
        <taxon>Carangaria</taxon>
        <taxon>Pleuronectiformes</taxon>
        <taxon>Pleuronectoidei</taxon>
        <taxon>Scophthalmidae</taxon>
        <taxon>Scophthalmus</taxon>
    </lineage>
</organism>
<protein>
    <submittedName>
        <fullName evidence="2">Uncharacterized protein</fullName>
    </submittedName>
</protein>
<proteinExistence type="predicted"/>
<dbReference type="Proteomes" id="UP000438429">
    <property type="component" value="Unassembled WGS sequence"/>
</dbReference>
<reference evidence="2 3" key="1">
    <citation type="submission" date="2019-06" db="EMBL/GenBank/DDBJ databases">
        <title>Draft genomes of female and male turbot (Scophthalmus maximus).</title>
        <authorList>
            <person name="Xu H."/>
            <person name="Xu X.-W."/>
            <person name="Shao C."/>
            <person name="Chen S."/>
        </authorList>
    </citation>
    <scope>NUCLEOTIDE SEQUENCE [LARGE SCALE GENOMIC DNA]</scope>
    <source>
        <strain evidence="2">Ysfricsl-2016a</strain>
        <tissue evidence="2">Blood</tissue>
    </source>
</reference>
<feature type="coiled-coil region" evidence="1">
    <location>
        <begin position="81"/>
        <end position="108"/>
    </location>
</feature>
<comment type="caution">
    <text evidence="2">The sequence shown here is derived from an EMBL/GenBank/DDBJ whole genome shotgun (WGS) entry which is preliminary data.</text>
</comment>
<gene>
    <name evidence="2" type="ORF">F2P81_013147</name>
</gene>
<sequence>MPSHQQRRDEGCGDSNRSPERRLLVNLEAWEPTVGFEYTWVQLSDLDKRLPVSVTGPTLRGTFDLLSRDLTDKLTTLTTLVIQHKSEKESLQETNLRLREELVEKSTELQVARDTCARDRKDLAQCNLALREREDATRRQSARASQLDIITKQNTNLKSLVDELKKANDLEDERDTMAGRSTELNYRLCAICGFIGVSGHQRSTEGI</sequence>
<dbReference type="AlphaFoldDB" id="A0A6A4SRU6"/>
<evidence type="ECO:0000256" key="1">
    <source>
        <dbReference type="SAM" id="Coils"/>
    </source>
</evidence>
<keyword evidence="1" id="KW-0175">Coiled coil</keyword>
<name>A0A6A4SRU6_SCOMX</name>
<evidence type="ECO:0000313" key="3">
    <source>
        <dbReference type="Proteomes" id="UP000438429"/>
    </source>
</evidence>
<evidence type="ECO:0000313" key="2">
    <source>
        <dbReference type="EMBL" id="KAF0035389.1"/>
    </source>
</evidence>
<dbReference type="EMBL" id="VEVO01000011">
    <property type="protein sequence ID" value="KAF0035389.1"/>
    <property type="molecule type" value="Genomic_DNA"/>
</dbReference>
<accession>A0A6A4SRU6</accession>